<evidence type="ECO:0000313" key="1">
    <source>
        <dbReference type="EMBL" id="MPC27393.1"/>
    </source>
</evidence>
<reference evidence="1 2" key="1">
    <citation type="submission" date="2019-05" db="EMBL/GenBank/DDBJ databases">
        <title>Another draft genome of Portunus trituberculatus and its Hox gene families provides insights of decapod evolution.</title>
        <authorList>
            <person name="Jeong J.-H."/>
            <person name="Song I."/>
            <person name="Kim S."/>
            <person name="Choi T."/>
            <person name="Kim D."/>
            <person name="Ryu S."/>
            <person name="Kim W."/>
        </authorList>
    </citation>
    <scope>NUCLEOTIDE SEQUENCE [LARGE SCALE GENOMIC DNA]</scope>
    <source>
        <tissue evidence="1">Muscle</tissue>
    </source>
</reference>
<proteinExistence type="predicted"/>
<comment type="caution">
    <text evidence="1">The sequence shown here is derived from an EMBL/GenBank/DDBJ whole genome shotgun (WGS) entry which is preliminary data.</text>
</comment>
<keyword evidence="2" id="KW-1185">Reference proteome</keyword>
<dbReference type="Proteomes" id="UP000324222">
    <property type="component" value="Unassembled WGS sequence"/>
</dbReference>
<organism evidence="1 2">
    <name type="scientific">Portunus trituberculatus</name>
    <name type="common">Swimming crab</name>
    <name type="synonym">Neptunus trituberculatus</name>
    <dbReference type="NCBI Taxonomy" id="210409"/>
    <lineage>
        <taxon>Eukaryota</taxon>
        <taxon>Metazoa</taxon>
        <taxon>Ecdysozoa</taxon>
        <taxon>Arthropoda</taxon>
        <taxon>Crustacea</taxon>
        <taxon>Multicrustacea</taxon>
        <taxon>Malacostraca</taxon>
        <taxon>Eumalacostraca</taxon>
        <taxon>Eucarida</taxon>
        <taxon>Decapoda</taxon>
        <taxon>Pleocyemata</taxon>
        <taxon>Brachyura</taxon>
        <taxon>Eubrachyura</taxon>
        <taxon>Portunoidea</taxon>
        <taxon>Portunidae</taxon>
        <taxon>Portuninae</taxon>
        <taxon>Portunus</taxon>
    </lineage>
</organism>
<gene>
    <name evidence="1" type="ORF">E2C01_020563</name>
</gene>
<accession>A0A5B7E2D9</accession>
<protein>
    <submittedName>
        <fullName evidence="1">Uncharacterized protein</fullName>
    </submittedName>
</protein>
<dbReference type="EMBL" id="VSRR010001739">
    <property type="protein sequence ID" value="MPC27393.1"/>
    <property type="molecule type" value="Genomic_DNA"/>
</dbReference>
<evidence type="ECO:0000313" key="2">
    <source>
        <dbReference type="Proteomes" id="UP000324222"/>
    </source>
</evidence>
<name>A0A5B7E2D9_PORTR</name>
<sequence>MYDDVAYQDGRRCHLTRGGIFPEGRVQSAYHADANRLASHQIATMEGHTDASQSYCVLYSQTKEFVDRIDRYFLREKACKDHFYPQIKRGRGQQM</sequence>
<dbReference type="AlphaFoldDB" id="A0A5B7E2D9"/>